<sequence>MIKENSNLLMKIKDILNQEVPKTTNIRQIYNLLKTTDYLGYKCSVLKEPRWADDAFIIRISHNSSLDFTVKIHYDKYPMASHVYNSPDLLSKLEQCLFSSTIVETFIIPNGNLKNIRFVFYKYVDGTPLDKLVVGASEEMIVMYRELLKECVENLFKIGFNPFIRDLGDFILVEESGIKRVILTDYNTLVDCSNSHSHTREEIMDIIEYIIHKTVSPNYKPFISERPTMFQLD</sequence>
<accession>C5DAY4</accession>
<dbReference type="RefSeq" id="WP_015863900.1">
    <property type="nucleotide sequence ID" value="NZ_CP155467.1"/>
</dbReference>
<organism evidence="1">
    <name type="scientific">Geobacillus sp. (strain WCH70)</name>
    <dbReference type="NCBI Taxonomy" id="471223"/>
    <lineage>
        <taxon>Bacteria</taxon>
        <taxon>Bacillati</taxon>
        <taxon>Bacillota</taxon>
        <taxon>Bacilli</taxon>
        <taxon>Bacillales</taxon>
        <taxon>Anoxybacillaceae</taxon>
        <taxon>Geobacillus</taxon>
    </lineage>
</organism>
<dbReference type="HOGENOM" id="CLU_1188596_0_0_9"/>
<dbReference type="KEGG" id="gwc:GWCH70_1666"/>
<protein>
    <submittedName>
        <fullName evidence="1">Uncharacterized protein</fullName>
    </submittedName>
</protein>
<name>C5DAY4_GEOSW</name>
<proteinExistence type="predicted"/>
<evidence type="ECO:0000313" key="1">
    <source>
        <dbReference type="EMBL" id="ACS24448.1"/>
    </source>
</evidence>
<dbReference type="EMBL" id="CP001638">
    <property type="protein sequence ID" value="ACS24448.1"/>
    <property type="molecule type" value="Genomic_DNA"/>
</dbReference>
<dbReference type="AlphaFoldDB" id="C5DAY4"/>
<reference evidence="1" key="1">
    <citation type="submission" date="2009-06" db="EMBL/GenBank/DDBJ databases">
        <title>Complete sequence of chromosome of Geopacillus sp. WCH70.</title>
        <authorList>
            <consortium name="US DOE Joint Genome Institute"/>
            <person name="Lucas S."/>
            <person name="Copeland A."/>
            <person name="Lapidus A."/>
            <person name="Glavina del Rio T."/>
            <person name="Dalin E."/>
            <person name="Tice H."/>
            <person name="Bruce D."/>
            <person name="Goodwin L."/>
            <person name="Pitluck S."/>
            <person name="Chertkov O."/>
            <person name="Brettin T."/>
            <person name="Detter J.C."/>
            <person name="Han C."/>
            <person name="Larimer F."/>
            <person name="Land M."/>
            <person name="Hauser L."/>
            <person name="Kyrpides N."/>
            <person name="Mikhailova N."/>
            <person name="Brumm P."/>
            <person name="Mead D.A."/>
            <person name="Richardson P."/>
        </authorList>
    </citation>
    <scope>NUCLEOTIDE SEQUENCE [LARGE SCALE GENOMIC DNA]</scope>
    <source>
        <strain evidence="1">WCH70</strain>
    </source>
</reference>
<gene>
    <name evidence="1" type="ordered locus">GWCH70_1666</name>
</gene>
<dbReference type="STRING" id="471223.GWCH70_1666"/>